<organism evidence="2 3">
    <name type="scientific">Fluviibacter phosphoraccumulans</name>
    <dbReference type="NCBI Taxonomy" id="1751046"/>
    <lineage>
        <taxon>Bacteria</taxon>
        <taxon>Pseudomonadati</taxon>
        <taxon>Pseudomonadota</taxon>
        <taxon>Betaproteobacteria</taxon>
        <taxon>Rhodocyclales</taxon>
        <taxon>Fluviibacteraceae</taxon>
        <taxon>Fluviibacter</taxon>
    </lineage>
</organism>
<accession>A0A679I6J1</accession>
<dbReference type="OrthoDB" id="9804150at2"/>
<dbReference type="RefSeq" id="WP_162049082.1">
    <property type="nucleotide sequence ID" value="NZ_AP019011.1"/>
</dbReference>
<dbReference type="GO" id="GO:0061504">
    <property type="term" value="P:cyclic threonylcarbamoyladenosine biosynthetic process"/>
    <property type="evidence" value="ECO:0007669"/>
    <property type="project" value="TreeGrafter"/>
</dbReference>
<dbReference type="PANTHER" id="PTHR43267:SF1">
    <property type="entry name" value="TRNA THREONYLCARBAMOYLADENOSINE DEHYDRATASE"/>
    <property type="match status" value="1"/>
</dbReference>
<feature type="domain" description="THIF-type NAD/FAD binding fold" evidence="1">
    <location>
        <begin position="19"/>
        <end position="272"/>
    </location>
</feature>
<dbReference type="InterPro" id="IPR035985">
    <property type="entry name" value="Ubiquitin-activating_enz"/>
</dbReference>
<evidence type="ECO:0000313" key="3">
    <source>
        <dbReference type="Proteomes" id="UP000463961"/>
    </source>
</evidence>
<keyword evidence="3" id="KW-1185">Reference proteome</keyword>
<dbReference type="SUPFAM" id="SSF69572">
    <property type="entry name" value="Activating enzymes of the ubiquitin-like proteins"/>
    <property type="match status" value="1"/>
</dbReference>
<dbReference type="Gene3D" id="3.40.50.720">
    <property type="entry name" value="NAD(P)-binding Rossmann-like Domain"/>
    <property type="match status" value="1"/>
</dbReference>
<dbReference type="InterPro" id="IPR045886">
    <property type="entry name" value="ThiF/MoeB/HesA"/>
</dbReference>
<dbReference type="PANTHER" id="PTHR43267">
    <property type="entry name" value="TRNA THREONYLCARBAMOYLADENOSINE DEHYDRATASE"/>
    <property type="match status" value="1"/>
</dbReference>
<dbReference type="Proteomes" id="UP000463961">
    <property type="component" value="Chromosome"/>
</dbReference>
<sequence length="275" mass="29087">MSVELELHPYERRFGGINRLYGADALPRLAKAHAIVIGIGGVGSWAAEALARSGVGRLTLIDLDHVAESNFNRQLHALETTQGQAKVEAMAQRIALINPACDVRCVDDFLTPENVGELIGNDPQTLVLDAMDQVAAKVALMAWCKRHKQQVVTCGAAGGKRRGELVQVGDLSETTQDPLLAKVRSGLRRDHGFPAGQLKLNQASTKKSRFGVSAVFSTEPVKRPVQAEGVCAPFDPSGGAPLACAGYGSLVTVTAVFGMVAAGLLIDAALQRNEG</sequence>
<dbReference type="AlphaFoldDB" id="A0A679I6J1"/>
<gene>
    <name evidence="2" type="ORF">ICHIAU1_02470</name>
</gene>
<dbReference type="CDD" id="cd00755">
    <property type="entry name" value="YgdL_like"/>
    <property type="match status" value="1"/>
</dbReference>
<dbReference type="GO" id="GO:0008641">
    <property type="term" value="F:ubiquitin-like modifier activating enzyme activity"/>
    <property type="evidence" value="ECO:0007669"/>
    <property type="project" value="InterPro"/>
</dbReference>
<evidence type="ECO:0000259" key="1">
    <source>
        <dbReference type="Pfam" id="PF00899"/>
    </source>
</evidence>
<protein>
    <submittedName>
        <fullName evidence="2">tRNA threonylcarbamoyladenosine dehydratase</fullName>
    </submittedName>
</protein>
<name>A0A679I6J1_9RHOO</name>
<dbReference type="Pfam" id="PF00899">
    <property type="entry name" value="ThiF"/>
    <property type="match status" value="1"/>
</dbReference>
<reference evidence="3" key="1">
    <citation type="submission" date="2020-01" db="EMBL/GenBank/DDBJ databases">
        <title>Phosphoaccumulans saitamaens gen. nov., sp. nov., a polyphosphate accumulating bacterium isolated from surface river water.</title>
        <authorList>
            <person name="Watanabe K."/>
            <person name="Suda W."/>
        </authorList>
    </citation>
    <scope>NUCLEOTIDE SEQUENCE [LARGE SCALE GENOMIC DNA]</scope>
    <source>
        <strain evidence="3">ICHIAU1</strain>
    </source>
</reference>
<dbReference type="InterPro" id="IPR000594">
    <property type="entry name" value="ThiF_NAD_FAD-bd"/>
</dbReference>
<dbReference type="GO" id="GO:0061503">
    <property type="term" value="F:tRNA threonylcarbamoyladenosine dehydratase"/>
    <property type="evidence" value="ECO:0007669"/>
    <property type="project" value="TreeGrafter"/>
</dbReference>
<proteinExistence type="predicted"/>
<evidence type="ECO:0000313" key="2">
    <source>
        <dbReference type="EMBL" id="BBU67964.1"/>
    </source>
</evidence>
<dbReference type="EMBL" id="AP022345">
    <property type="protein sequence ID" value="BBU67964.1"/>
    <property type="molecule type" value="Genomic_DNA"/>
</dbReference>